<evidence type="ECO:0000313" key="2">
    <source>
        <dbReference type="Proteomes" id="UP001334732"/>
    </source>
</evidence>
<name>A0ABZ1CJ95_9PROT</name>
<gene>
    <name evidence="1" type="ORF">VA613_00935</name>
</gene>
<protein>
    <submittedName>
        <fullName evidence="1">Phosphate/phosphite/phosphonate ABC transporter substrate-binding protein</fullName>
    </submittedName>
</protein>
<dbReference type="EMBL" id="CP141769">
    <property type="protein sequence ID" value="WRS39463.1"/>
    <property type="molecule type" value="Genomic_DNA"/>
</dbReference>
<dbReference type="PANTHER" id="PTHR35841">
    <property type="entry name" value="PHOSPHONATES-BINDING PERIPLASMIC PROTEIN"/>
    <property type="match status" value="1"/>
</dbReference>
<dbReference type="Proteomes" id="UP001334732">
    <property type="component" value="Chromosome"/>
</dbReference>
<dbReference type="Gene3D" id="3.40.190.10">
    <property type="entry name" value="Periplasmic binding protein-like II"/>
    <property type="match status" value="2"/>
</dbReference>
<sequence length="294" mass="32314">MLIALRASAARRCSASMPWGLAALLAVLLLAAPPGRAADAPLVFGAFPNMTAKQILETYQPLADAIEKRLRRRVVIYSARDFKTFAARTREGDYDIVLTAPHLAWLARQDAGYRPLLKYARQTQGLLVVRADSPYHTPEALRGRTIATPDALAVTALAVQAELAAHGLRRNFDYETIDYGTHLNAVMQVVNGRASAAMVGLHPYSLLPQDARRQLRVLIETPPLSSLMYLTHPRLTDRDAQAIRKALLEFAATPAGEAFMQRGGYGGLVAVDGSELRAFRPYALQVEQMMRARP</sequence>
<dbReference type="PANTHER" id="PTHR35841:SF1">
    <property type="entry name" value="PHOSPHONATES-BINDING PERIPLASMIC PROTEIN"/>
    <property type="match status" value="1"/>
</dbReference>
<dbReference type="Pfam" id="PF12974">
    <property type="entry name" value="Phosphonate-bd"/>
    <property type="match status" value="1"/>
</dbReference>
<proteinExistence type="predicted"/>
<keyword evidence="2" id="KW-1185">Reference proteome</keyword>
<reference evidence="1 2" key="1">
    <citation type="submission" date="2023-12" db="EMBL/GenBank/DDBJ databases">
        <title>Thiobacillus sedimentum sp. nov., a chemolithoautotrophic sulfur-oxidizing bacterium isolated from freshwater sediment.</title>
        <authorList>
            <person name="Luo J."/>
            <person name="Dai C."/>
        </authorList>
    </citation>
    <scope>NUCLEOTIDE SEQUENCE [LARGE SCALE GENOMIC DNA]</scope>
    <source>
        <strain evidence="1 2">SCUT-2</strain>
    </source>
</reference>
<dbReference type="SUPFAM" id="SSF53850">
    <property type="entry name" value="Periplasmic binding protein-like II"/>
    <property type="match status" value="1"/>
</dbReference>
<organism evidence="1 2">
    <name type="scientific">Thiobacillus sedimenti</name>
    <dbReference type="NCBI Taxonomy" id="3110231"/>
    <lineage>
        <taxon>Bacteria</taxon>
        <taxon>Pseudomonadati</taxon>
        <taxon>Pseudomonadota</taxon>
        <taxon>Betaproteobacteria</taxon>
        <taxon>Nitrosomonadales</taxon>
        <taxon>Thiobacillaceae</taxon>
        <taxon>Thiobacillus</taxon>
    </lineage>
</organism>
<dbReference type="RefSeq" id="WP_324779994.1">
    <property type="nucleotide sequence ID" value="NZ_CP141769.1"/>
</dbReference>
<evidence type="ECO:0000313" key="1">
    <source>
        <dbReference type="EMBL" id="WRS39463.1"/>
    </source>
</evidence>
<accession>A0ABZ1CJ95</accession>